<accession>A0A5B8L224</accession>
<dbReference type="Gene3D" id="1.10.10.10">
    <property type="entry name" value="Winged helix-like DNA-binding domain superfamily/Winged helix DNA-binding domain"/>
    <property type="match status" value="1"/>
</dbReference>
<dbReference type="Pfam" id="PF00561">
    <property type="entry name" value="Abhydrolase_1"/>
    <property type="match status" value="1"/>
</dbReference>
<dbReference type="PROSITE" id="PS00622">
    <property type="entry name" value="HTH_LUXR_1"/>
    <property type="match status" value="1"/>
</dbReference>
<proteinExistence type="predicted"/>
<reference evidence="2" key="1">
    <citation type="submission" date="2020-04" db="EMBL/GenBank/DDBJ databases">
        <title>Nitratireductor sp. nov. isolated from mangrove soil.</title>
        <authorList>
            <person name="Ye Y."/>
        </authorList>
    </citation>
    <scope>NUCLEOTIDE SEQUENCE</scope>
    <source>
        <strain evidence="2">SY7</strain>
    </source>
</reference>
<dbReference type="GO" id="GO:0016787">
    <property type="term" value="F:hydrolase activity"/>
    <property type="evidence" value="ECO:0007669"/>
    <property type="project" value="UniProtKB-KW"/>
</dbReference>
<dbReference type="PRINTS" id="PR00038">
    <property type="entry name" value="HTHLUXR"/>
</dbReference>
<dbReference type="GO" id="GO:0006355">
    <property type="term" value="P:regulation of DNA-templated transcription"/>
    <property type="evidence" value="ECO:0007669"/>
    <property type="project" value="InterPro"/>
</dbReference>
<keyword evidence="2" id="KW-0378">Hydrolase</keyword>
<dbReference type="EMBL" id="CP042301">
    <property type="protein sequence ID" value="QDZ01730.1"/>
    <property type="molecule type" value="Genomic_DNA"/>
</dbReference>
<dbReference type="CDD" id="cd06170">
    <property type="entry name" value="LuxR_C_like"/>
    <property type="match status" value="1"/>
</dbReference>
<protein>
    <submittedName>
        <fullName evidence="2">Alpha/beta fold hydrolase</fullName>
    </submittedName>
</protein>
<dbReference type="SUPFAM" id="SSF46894">
    <property type="entry name" value="C-terminal effector domain of the bipartite response regulators"/>
    <property type="match status" value="1"/>
</dbReference>
<dbReference type="RefSeq" id="WP_146300371.1">
    <property type="nucleotide sequence ID" value="NZ_CP042301.2"/>
</dbReference>
<dbReference type="PRINTS" id="PR00111">
    <property type="entry name" value="ABHYDROLASE"/>
</dbReference>
<dbReference type="PROSITE" id="PS50043">
    <property type="entry name" value="HTH_LUXR_2"/>
    <property type="match status" value="1"/>
</dbReference>
<dbReference type="AlphaFoldDB" id="A0A5B8L224"/>
<evidence type="ECO:0000259" key="1">
    <source>
        <dbReference type="PROSITE" id="PS50043"/>
    </source>
</evidence>
<dbReference type="InterPro" id="IPR050266">
    <property type="entry name" value="AB_hydrolase_sf"/>
</dbReference>
<dbReference type="SUPFAM" id="SSF53474">
    <property type="entry name" value="alpha/beta-Hydrolases"/>
    <property type="match status" value="1"/>
</dbReference>
<dbReference type="InterPro" id="IPR029058">
    <property type="entry name" value="AB_hydrolase_fold"/>
</dbReference>
<name>A0A5B8L224_9HYPH</name>
<dbReference type="Pfam" id="PF00196">
    <property type="entry name" value="GerE"/>
    <property type="match status" value="1"/>
</dbReference>
<feature type="domain" description="HTH luxR-type" evidence="1">
    <location>
        <begin position="283"/>
        <end position="348"/>
    </location>
</feature>
<dbReference type="GO" id="GO:0003677">
    <property type="term" value="F:DNA binding"/>
    <property type="evidence" value="ECO:0007669"/>
    <property type="project" value="InterPro"/>
</dbReference>
<dbReference type="PANTHER" id="PTHR43798">
    <property type="entry name" value="MONOACYLGLYCEROL LIPASE"/>
    <property type="match status" value="1"/>
</dbReference>
<dbReference type="InterPro" id="IPR000073">
    <property type="entry name" value="AB_hydrolase_1"/>
</dbReference>
<keyword evidence="3" id="KW-1185">Reference proteome</keyword>
<dbReference type="GO" id="GO:0016020">
    <property type="term" value="C:membrane"/>
    <property type="evidence" value="ECO:0007669"/>
    <property type="project" value="TreeGrafter"/>
</dbReference>
<dbReference type="InterPro" id="IPR016032">
    <property type="entry name" value="Sig_transdc_resp-reg_C-effctor"/>
</dbReference>
<organism evidence="2 3">
    <name type="scientific">Nitratireductor mangrovi</name>
    <dbReference type="NCBI Taxonomy" id="2599600"/>
    <lineage>
        <taxon>Bacteria</taxon>
        <taxon>Pseudomonadati</taxon>
        <taxon>Pseudomonadota</taxon>
        <taxon>Alphaproteobacteria</taxon>
        <taxon>Hyphomicrobiales</taxon>
        <taxon>Phyllobacteriaceae</taxon>
        <taxon>Nitratireductor</taxon>
    </lineage>
</organism>
<dbReference type="KEGG" id="niy:FQ775_15875"/>
<evidence type="ECO:0000313" key="2">
    <source>
        <dbReference type="EMBL" id="QDZ01730.1"/>
    </source>
</evidence>
<dbReference type="PANTHER" id="PTHR43798:SF33">
    <property type="entry name" value="HYDROLASE, PUTATIVE (AFU_ORTHOLOGUE AFUA_2G14860)-RELATED"/>
    <property type="match status" value="1"/>
</dbReference>
<dbReference type="InterPro" id="IPR000792">
    <property type="entry name" value="Tscrpt_reg_LuxR_C"/>
</dbReference>
<sequence length="351" mass="39293">MSRQHVRFCKSFDGAEIAYSVSGRGPVVVLMPSWLTHLEYQKHSVAWQPWLDALSSRYTLVRYDPRGCGLSARNTDNLSFETWIRDFDSLVRTLDLDRFSLVGTCQGGAVAIAYAGRESERIDRLVLYGTYARGRNRRGDIALEPEKAKLMLEMLKLGWGDEDHAFMRTFATQFQPEGDLEHLRSWCQLQRKATSPANAVELTRVMFDIDVTEAAARIRCPTLVAHVDRDAVSPLREGQLLAQLIPDARFLQLDSPNHFMLAREPAWRELVEALYEFLPSSPAAGPFAGLTAREREVIGLLAQGLDNRQIGARLDISEKTVRNHVSSIFAKLGVTSRAQAVVAARDAGYGT</sequence>
<gene>
    <name evidence="2" type="ORF">FQ775_15875</name>
</gene>
<dbReference type="OrthoDB" id="9804723at2"/>
<dbReference type="InterPro" id="IPR036388">
    <property type="entry name" value="WH-like_DNA-bd_sf"/>
</dbReference>
<dbReference type="SMART" id="SM00421">
    <property type="entry name" value="HTH_LUXR"/>
    <property type="match status" value="1"/>
</dbReference>
<dbReference type="Gene3D" id="3.40.50.1820">
    <property type="entry name" value="alpha/beta hydrolase"/>
    <property type="match status" value="1"/>
</dbReference>
<evidence type="ECO:0000313" key="3">
    <source>
        <dbReference type="Proteomes" id="UP000321389"/>
    </source>
</evidence>
<dbReference type="Proteomes" id="UP000321389">
    <property type="component" value="Chromosome"/>
</dbReference>